<name>A0ACD0NN81_9BASI</name>
<evidence type="ECO:0000313" key="2">
    <source>
        <dbReference type="Proteomes" id="UP000245626"/>
    </source>
</evidence>
<proteinExistence type="predicted"/>
<dbReference type="Proteomes" id="UP000245626">
    <property type="component" value="Unassembled WGS sequence"/>
</dbReference>
<protein>
    <submittedName>
        <fullName evidence="1">Uncharacterized protein</fullName>
    </submittedName>
</protein>
<accession>A0ACD0NN81</accession>
<organism evidence="1 2">
    <name type="scientific">Violaceomyces palustris</name>
    <dbReference type="NCBI Taxonomy" id="1673888"/>
    <lineage>
        <taxon>Eukaryota</taxon>
        <taxon>Fungi</taxon>
        <taxon>Dikarya</taxon>
        <taxon>Basidiomycota</taxon>
        <taxon>Ustilaginomycotina</taxon>
        <taxon>Ustilaginomycetes</taxon>
        <taxon>Violaceomycetales</taxon>
        <taxon>Violaceomycetaceae</taxon>
        <taxon>Violaceomyces</taxon>
    </lineage>
</organism>
<evidence type="ECO:0000313" key="1">
    <source>
        <dbReference type="EMBL" id="PWN47242.1"/>
    </source>
</evidence>
<dbReference type="EMBL" id="KZ820492">
    <property type="protein sequence ID" value="PWN47242.1"/>
    <property type="molecule type" value="Genomic_DNA"/>
</dbReference>
<reference evidence="1 2" key="1">
    <citation type="journal article" date="2018" name="Mol. Biol. Evol.">
        <title>Broad Genomic Sampling Reveals a Smut Pathogenic Ancestry of the Fungal Clade Ustilaginomycotina.</title>
        <authorList>
            <person name="Kijpornyongpan T."/>
            <person name="Mondo S.J."/>
            <person name="Barry K."/>
            <person name="Sandor L."/>
            <person name="Lee J."/>
            <person name="Lipzen A."/>
            <person name="Pangilinan J."/>
            <person name="LaButti K."/>
            <person name="Hainaut M."/>
            <person name="Henrissat B."/>
            <person name="Grigoriev I.V."/>
            <person name="Spatafora J.W."/>
            <person name="Aime M.C."/>
        </authorList>
    </citation>
    <scope>NUCLEOTIDE SEQUENCE [LARGE SCALE GENOMIC DNA]</scope>
    <source>
        <strain evidence="1 2">SA 807</strain>
    </source>
</reference>
<sequence length="562" mass="61597">MITALMKPCTLKLHLLEDVIILRPPEYPTPENYQGPPLGKDGIVRGLVEVYVPKRRNIEAIEVRLTGVQTVASLDDNGRMMQDLWEETVFLDSSLVFNSEMDQPKTKANEFVGRFESIRCNPADGTLELRKDLVTSKRCELSCKKRKVPFILEEGLHCFEFAFLIPSDSPPYERSRFGRVRYHIEARILGTGNGFGRNDLRDKREIFPGVNMSPDNGLTPLNLIYQGFNPHLGIFSVTCTSVNISVGGVIDFELSFPNAAPDLIVYQIQIYLESSVELRMRKREKKVLPCGKHLLFSKGRLPPKDDEGVSRPDKAVNGEYIKDVGGPNSTTTTTVRGTVRLPNDNVIRASTPLASKSGIRMSHSLVVAIKHSREACNSAALIEDEDLPTRDGRKVKDFLIRQPITVPSCCTAFTALHSLPAYSKEDPQLLKDSRSGGGAGSGRGKRSVAAAAAASSNLANSSLDKLHPSLPWLSKDGSSKNGWRGTCHERCVCGMSFEELVKDHSNLASDQRNGSEISGPGSLTHNSTVTTTTNSSSFTRLTGATTLDGIDTGIFIKGHQPG</sequence>
<keyword evidence="2" id="KW-1185">Reference proteome</keyword>
<gene>
    <name evidence="1" type="ORF">IE53DRAFT_371620</name>
</gene>